<evidence type="ECO:0000313" key="2">
    <source>
        <dbReference type="EMBL" id="ATB33791.1"/>
    </source>
</evidence>
<organism evidence="2 3">
    <name type="scientific">Melittangium boletus DSM 14713</name>
    <dbReference type="NCBI Taxonomy" id="1294270"/>
    <lineage>
        <taxon>Bacteria</taxon>
        <taxon>Pseudomonadati</taxon>
        <taxon>Myxococcota</taxon>
        <taxon>Myxococcia</taxon>
        <taxon>Myxococcales</taxon>
        <taxon>Cystobacterineae</taxon>
        <taxon>Archangiaceae</taxon>
        <taxon>Melittangium</taxon>
    </lineage>
</organism>
<dbReference type="AlphaFoldDB" id="A0A250IRL0"/>
<keyword evidence="1" id="KW-0732">Signal</keyword>
<evidence type="ECO:0000313" key="3">
    <source>
        <dbReference type="Proteomes" id="UP000217289"/>
    </source>
</evidence>
<feature type="signal peptide" evidence="1">
    <location>
        <begin position="1"/>
        <end position="25"/>
    </location>
</feature>
<proteinExistence type="predicted"/>
<dbReference type="Proteomes" id="UP000217289">
    <property type="component" value="Chromosome"/>
</dbReference>
<keyword evidence="3" id="KW-1185">Reference proteome</keyword>
<evidence type="ECO:0000256" key="1">
    <source>
        <dbReference type="SAM" id="SignalP"/>
    </source>
</evidence>
<sequence>MKRLVLAAAAVLSLGLGVASVSAQAGDCTPTCYKHPITGQLLCATPCP</sequence>
<reference evidence="2 3" key="1">
    <citation type="submission" date="2017-06" db="EMBL/GenBank/DDBJ databases">
        <authorList>
            <person name="Kim H.J."/>
            <person name="Triplett B.A."/>
        </authorList>
    </citation>
    <scope>NUCLEOTIDE SEQUENCE [LARGE SCALE GENOMIC DNA]</scope>
    <source>
        <strain evidence="2 3">DSM 14713</strain>
    </source>
</reference>
<dbReference type="RefSeq" id="WP_170115670.1">
    <property type="nucleotide sequence ID" value="NZ_CP022163.1"/>
</dbReference>
<name>A0A250IRL0_9BACT</name>
<evidence type="ECO:0008006" key="4">
    <source>
        <dbReference type="Google" id="ProtNLM"/>
    </source>
</evidence>
<protein>
    <recommendedName>
        <fullName evidence="4">Lipoprotein</fullName>
    </recommendedName>
</protein>
<dbReference type="EMBL" id="CP022163">
    <property type="protein sequence ID" value="ATB33791.1"/>
    <property type="molecule type" value="Genomic_DNA"/>
</dbReference>
<dbReference type="KEGG" id="mbd:MEBOL_007289"/>
<gene>
    <name evidence="2" type="ORF">MEBOL_007289</name>
</gene>
<feature type="chain" id="PRO_5011992909" description="Lipoprotein" evidence="1">
    <location>
        <begin position="26"/>
        <end position="48"/>
    </location>
</feature>
<accession>A0A250IRL0</accession>